<organism evidence="2">
    <name type="scientific">Sporisorium scitamineum</name>
    <dbReference type="NCBI Taxonomy" id="49012"/>
    <lineage>
        <taxon>Eukaryota</taxon>
        <taxon>Fungi</taxon>
        <taxon>Dikarya</taxon>
        <taxon>Basidiomycota</taxon>
        <taxon>Ustilaginomycotina</taxon>
        <taxon>Ustilaginomycetes</taxon>
        <taxon>Ustilaginales</taxon>
        <taxon>Ustilaginaceae</taxon>
        <taxon>Sporisorium</taxon>
    </lineage>
</organism>
<reference evidence="2" key="1">
    <citation type="submission" date="2014-06" db="EMBL/GenBank/DDBJ databases">
        <authorList>
            <person name="Ju J."/>
            <person name="Zhang J."/>
        </authorList>
    </citation>
    <scope>NUCLEOTIDE SEQUENCE</scope>
    <source>
        <strain evidence="2">SscI8</strain>
    </source>
</reference>
<evidence type="ECO:0000313" key="2">
    <source>
        <dbReference type="EMBL" id="CDR88523.1"/>
    </source>
</evidence>
<sequence length="126" mass="14034">MWTGAFFWLAVLGLVLANLAAMLIPAIMRLLCHPFRKFDAMLKASIKECRKDSVDESVKTTLDPQMRKLERAVARTMNLVAADPADVNMAPPPPAALLVDDEESYEESDSENEAVQRLLGPLWFTS</sequence>
<evidence type="ECO:0000256" key="1">
    <source>
        <dbReference type="SAM" id="Phobius"/>
    </source>
</evidence>
<gene>
    <name evidence="2" type="ORF">SPSC_04350</name>
</gene>
<proteinExistence type="predicted"/>
<accession>A0A127Z5U0</accession>
<feature type="transmembrane region" description="Helical" evidence="1">
    <location>
        <begin position="6"/>
        <end position="31"/>
    </location>
</feature>
<dbReference type="AlphaFoldDB" id="A0A127Z5U0"/>
<dbReference type="EMBL" id="LK056678">
    <property type="protein sequence ID" value="CDR88523.1"/>
    <property type="molecule type" value="Genomic_DNA"/>
</dbReference>
<protein>
    <submittedName>
        <fullName evidence="2">Uncharacterized protein</fullName>
    </submittedName>
</protein>
<keyword evidence="1" id="KW-0812">Transmembrane</keyword>
<keyword evidence="1" id="KW-0472">Membrane</keyword>
<name>A0A127Z5U0_9BASI</name>
<keyword evidence="1" id="KW-1133">Transmembrane helix</keyword>